<comment type="catalytic activity">
    <reaction evidence="3">
        <text>a 3'-end 3'-phospho-ribonucleotide-RNA + ATP = a 3'-end 2',3'-cyclophospho-ribonucleotide-RNA + AMP + diphosphate</text>
        <dbReference type="Rhea" id="RHEA:23976"/>
        <dbReference type="Rhea" id="RHEA-COMP:10463"/>
        <dbReference type="Rhea" id="RHEA-COMP:10464"/>
        <dbReference type="ChEBI" id="CHEBI:30616"/>
        <dbReference type="ChEBI" id="CHEBI:33019"/>
        <dbReference type="ChEBI" id="CHEBI:83062"/>
        <dbReference type="ChEBI" id="CHEBI:83064"/>
        <dbReference type="ChEBI" id="CHEBI:456215"/>
        <dbReference type="EC" id="6.5.1.4"/>
    </reaction>
</comment>
<evidence type="ECO:0000256" key="3">
    <source>
        <dbReference type="ARBA" id="ARBA00024481"/>
    </source>
</evidence>
<comment type="caution">
    <text evidence="7">The sequence shown here is derived from an EMBL/GenBank/DDBJ whole genome shotgun (WGS) entry which is preliminary data.</text>
</comment>
<dbReference type="PANTHER" id="PTHR11096:SF0">
    <property type="entry name" value="RNA 3'-TERMINAL PHOSPHATE CYCLASE"/>
    <property type="match status" value="1"/>
</dbReference>
<dbReference type="Pfam" id="PF01137">
    <property type="entry name" value="RTC"/>
    <property type="match status" value="1"/>
</dbReference>
<dbReference type="EC" id="6.5.1.4" evidence="1"/>
<dbReference type="InterPro" id="IPR017770">
    <property type="entry name" value="RNA3'_term_phos_cyc_type_1"/>
</dbReference>
<dbReference type="InterPro" id="IPR020719">
    <property type="entry name" value="RNA3'_term_phos_cycl-like_CS"/>
</dbReference>
<gene>
    <name evidence="7" type="ORF">GOODEAATRI_021344</name>
</gene>
<accession>A0ABV0MTX2</accession>
<proteinExistence type="predicted"/>
<evidence type="ECO:0000313" key="8">
    <source>
        <dbReference type="Proteomes" id="UP001476798"/>
    </source>
</evidence>
<dbReference type="PANTHER" id="PTHR11096">
    <property type="entry name" value="RNA 3' TERMINAL PHOSPHATE CYCLASE"/>
    <property type="match status" value="1"/>
</dbReference>
<dbReference type="Proteomes" id="UP001476798">
    <property type="component" value="Unassembled WGS sequence"/>
</dbReference>
<organism evidence="7 8">
    <name type="scientific">Goodea atripinnis</name>
    <dbReference type="NCBI Taxonomy" id="208336"/>
    <lineage>
        <taxon>Eukaryota</taxon>
        <taxon>Metazoa</taxon>
        <taxon>Chordata</taxon>
        <taxon>Craniata</taxon>
        <taxon>Vertebrata</taxon>
        <taxon>Euteleostomi</taxon>
        <taxon>Actinopterygii</taxon>
        <taxon>Neopterygii</taxon>
        <taxon>Teleostei</taxon>
        <taxon>Neoteleostei</taxon>
        <taxon>Acanthomorphata</taxon>
        <taxon>Ovalentaria</taxon>
        <taxon>Atherinomorphae</taxon>
        <taxon>Cyprinodontiformes</taxon>
        <taxon>Goodeidae</taxon>
        <taxon>Goodea</taxon>
    </lineage>
</organism>
<dbReference type="PROSITE" id="PS01287">
    <property type="entry name" value="RTC"/>
    <property type="match status" value="1"/>
</dbReference>
<evidence type="ECO:0000259" key="6">
    <source>
        <dbReference type="Pfam" id="PF01137"/>
    </source>
</evidence>
<protein>
    <recommendedName>
        <fullName evidence="2">RNA 3'-terminal phosphate cyclase</fullName>
        <ecNumber evidence="1">6.5.1.4</ecNumber>
    </recommendedName>
    <alternativeName>
        <fullName evidence="4">RNA terminal phosphate cyclase domain-containing protein 1</fullName>
    </alternativeName>
</protein>
<dbReference type="SUPFAM" id="SSF55205">
    <property type="entry name" value="EPT/RTPC-like"/>
    <property type="match status" value="2"/>
</dbReference>
<evidence type="ECO:0000313" key="7">
    <source>
        <dbReference type="EMBL" id="MEQ2162590.1"/>
    </source>
</evidence>
<dbReference type="Gene3D" id="3.65.10.20">
    <property type="entry name" value="RNA 3'-terminal phosphate cyclase domain"/>
    <property type="match status" value="2"/>
</dbReference>
<evidence type="ECO:0000256" key="1">
    <source>
        <dbReference type="ARBA" id="ARBA00012725"/>
    </source>
</evidence>
<sequence>MKMDSAAVEIDGSVMEGGGQILRLSAALSCITGSAIKITKIRAGRSTPGLRPQHLMGLQLVSDLCSGSLQGGTIGSTDINLTPGKIQSGNHTADTQTAGSVCLLLQVVLPCALYADAASQLCLKGGTNAEMAPQIDYTVKVFKPIVEKFGVHFDCDIKMRGYYPKGGGEVMVTVNPVKELQPVTLTERGNITKIHGRAFVAGVLPFKVKLAHRRVPFHIYSLLSPPPVTSNLSVSGVYADKVGIEAAEMLLRNIRHNGCVDEFLQDQLIIFMALAKGTSRIRTGAVTLHTQTAIHIAEQLTQAKFTITKSEDELSSNVTYIIECQGSGVVNPNL</sequence>
<dbReference type="InterPro" id="IPR037136">
    <property type="entry name" value="RNA3'_phos_cyclase_dom_sf"/>
</dbReference>
<feature type="domain" description="RNA 3'-terminal phosphate cyclase" evidence="6">
    <location>
        <begin position="15"/>
        <end position="307"/>
    </location>
</feature>
<reference evidence="7 8" key="1">
    <citation type="submission" date="2021-06" db="EMBL/GenBank/DDBJ databases">
        <authorList>
            <person name="Palmer J.M."/>
        </authorList>
    </citation>
    <scope>NUCLEOTIDE SEQUENCE [LARGE SCALE GENOMIC DNA]</scope>
    <source>
        <strain evidence="7 8">GA_2019</strain>
        <tissue evidence="7">Muscle</tissue>
    </source>
</reference>
<dbReference type="InterPro" id="IPR023797">
    <property type="entry name" value="RNA3'_phos_cyclase_dom"/>
</dbReference>
<dbReference type="PIRSF" id="PIRSF005378">
    <property type="entry name" value="RNA3'_term_phos_cycl_euk"/>
    <property type="match status" value="1"/>
</dbReference>
<keyword evidence="8" id="KW-1185">Reference proteome</keyword>
<dbReference type="NCBIfam" id="TIGR03399">
    <property type="entry name" value="RNA_3prim_cycl"/>
    <property type="match status" value="1"/>
</dbReference>
<evidence type="ECO:0000256" key="2">
    <source>
        <dbReference type="ARBA" id="ARBA00021428"/>
    </source>
</evidence>
<evidence type="ECO:0000256" key="4">
    <source>
        <dbReference type="ARBA" id="ARBA00032543"/>
    </source>
</evidence>
<name>A0ABV0MTX2_9TELE</name>
<dbReference type="InterPro" id="IPR000228">
    <property type="entry name" value="RNA3'_term_phos_cyc"/>
</dbReference>
<dbReference type="EMBL" id="JAHRIO010012069">
    <property type="protein sequence ID" value="MEQ2162590.1"/>
    <property type="molecule type" value="Genomic_DNA"/>
</dbReference>
<evidence type="ECO:0000256" key="5">
    <source>
        <dbReference type="ARBA" id="ARBA00045867"/>
    </source>
</evidence>
<dbReference type="InterPro" id="IPR013792">
    <property type="entry name" value="RNA3'P_cycl/enolpyr_Trfase_a/b"/>
</dbReference>
<comment type="function">
    <text evidence="5">Catalyzes the conversion of 3'-phosphate to a 2',3'-cyclic phosphodiester at the end of RNA. The mechanism of action of the enzyme occurs in 3 steps: (A) adenylation of the enzyme by ATP; (B) transfer of adenylate to an RNA-N3'P to produce RNA-N3'PP5'A; (C) and attack of the adjacent 2'-hydroxyl on the 3'-phosphorus in the diester linkage to produce the cyclic end product. Likely functions in some aspects of cellular RNA processing. Function plays an important role in regulating axon regeneration by inhibiting central nervous system (CNS) axon regeneration following optic nerve injury.</text>
</comment>